<evidence type="ECO:0000256" key="3">
    <source>
        <dbReference type="ARBA" id="ARBA00022795"/>
    </source>
</evidence>
<dbReference type="EMBL" id="JAZIBG010000036">
    <property type="protein sequence ID" value="MEF7615607.1"/>
    <property type="molecule type" value="Genomic_DNA"/>
</dbReference>
<protein>
    <submittedName>
        <fullName evidence="4">Flagellar export chaperone FlgN</fullName>
    </submittedName>
</protein>
<gene>
    <name evidence="4" type="primary">flgN</name>
    <name evidence="4" type="ORF">V4F39_16960</name>
</gene>
<organism evidence="4 5">
    <name type="scientific">Aquincola agrisoli</name>
    <dbReference type="NCBI Taxonomy" id="3119538"/>
    <lineage>
        <taxon>Bacteria</taxon>
        <taxon>Pseudomonadati</taxon>
        <taxon>Pseudomonadota</taxon>
        <taxon>Betaproteobacteria</taxon>
        <taxon>Burkholderiales</taxon>
        <taxon>Sphaerotilaceae</taxon>
        <taxon>Aquincola</taxon>
    </lineage>
</organism>
<keyword evidence="5" id="KW-1185">Reference proteome</keyword>
<name>A0AAW9QFK3_9BURK</name>
<dbReference type="AlphaFoldDB" id="A0AAW9QFK3"/>
<dbReference type="Gene3D" id="1.20.58.300">
    <property type="entry name" value="FlgN-like"/>
    <property type="match status" value="1"/>
</dbReference>
<dbReference type="Pfam" id="PF05130">
    <property type="entry name" value="FlgN"/>
    <property type="match status" value="1"/>
</dbReference>
<sequence>MKRSDVLRSVISGVHTDHAGYQALRRLLDEQFDAALRHDTQALAELGTRISTQVALLDESRRERMRQVALLGLRAPASMEHVIALFAQNTRDAVAQLWNALEALVVECKALNTRNCRLMMEQHAMMQRVLDGETDTYAPT</sequence>
<comment type="similarity">
    <text evidence="2">Belongs to the FlgN family.</text>
</comment>
<dbReference type="Proteomes" id="UP001336250">
    <property type="component" value="Unassembled WGS sequence"/>
</dbReference>
<dbReference type="InterPro" id="IPR036679">
    <property type="entry name" value="FlgN-like_sf"/>
</dbReference>
<proteinExistence type="inferred from homology"/>
<accession>A0AAW9QFK3</accession>
<reference evidence="4 5" key="1">
    <citation type="submission" date="2024-02" db="EMBL/GenBank/DDBJ databases">
        <title>Genome sequence of Aquincola sp. MAHUQ-54.</title>
        <authorList>
            <person name="Huq M.A."/>
        </authorList>
    </citation>
    <scope>NUCLEOTIDE SEQUENCE [LARGE SCALE GENOMIC DNA]</scope>
    <source>
        <strain evidence="4 5">MAHUQ-54</strain>
    </source>
</reference>
<comment type="caution">
    <text evidence="4">The sequence shown here is derived from an EMBL/GenBank/DDBJ whole genome shotgun (WGS) entry which is preliminary data.</text>
</comment>
<comment type="function">
    <text evidence="1">Required for the efficient initiation of filament assembly.</text>
</comment>
<keyword evidence="4" id="KW-0282">Flagellum</keyword>
<dbReference type="SUPFAM" id="SSF140566">
    <property type="entry name" value="FlgN-like"/>
    <property type="match status" value="1"/>
</dbReference>
<evidence type="ECO:0000313" key="5">
    <source>
        <dbReference type="Proteomes" id="UP001336250"/>
    </source>
</evidence>
<dbReference type="InterPro" id="IPR007809">
    <property type="entry name" value="FlgN-like"/>
</dbReference>
<keyword evidence="3" id="KW-1005">Bacterial flagellum biogenesis</keyword>
<keyword evidence="4" id="KW-0966">Cell projection</keyword>
<dbReference type="RefSeq" id="WP_332290899.1">
    <property type="nucleotide sequence ID" value="NZ_JAZIBG010000036.1"/>
</dbReference>
<dbReference type="GO" id="GO:0044780">
    <property type="term" value="P:bacterial-type flagellum assembly"/>
    <property type="evidence" value="ECO:0007669"/>
    <property type="project" value="InterPro"/>
</dbReference>
<keyword evidence="4" id="KW-0969">Cilium</keyword>
<evidence type="ECO:0000313" key="4">
    <source>
        <dbReference type="EMBL" id="MEF7615607.1"/>
    </source>
</evidence>
<evidence type="ECO:0000256" key="1">
    <source>
        <dbReference type="ARBA" id="ARBA00002397"/>
    </source>
</evidence>
<evidence type="ECO:0000256" key="2">
    <source>
        <dbReference type="ARBA" id="ARBA00007703"/>
    </source>
</evidence>